<protein>
    <recommendedName>
        <fullName evidence="5">Dolichyl-phosphate-mannose-protein mannosyltransferase</fullName>
    </recommendedName>
</protein>
<gene>
    <name evidence="3" type="ORF">Rai3103_07750</name>
</gene>
<proteinExistence type="predicted"/>
<dbReference type="KEGG" id="rain:Rai3103_07750"/>
<evidence type="ECO:0008006" key="5">
    <source>
        <dbReference type="Google" id="ProtNLM"/>
    </source>
</evidence>
<sequence>MRLSEPYDTRGAPGQSPEAPRAGRTRAAVPASRPTSPAFAAAPGRRLGFRRHGGDGRRTAPGPGTGPQRLERTGSDDMTGDRASTRQGRWSVLGVFLGLAVIGALTIVPKVMGWNDGTRMATIQALVQHHTLSIEPTSFASVNDKVFIGGHFYSDKLATPQLLGAAVYWPIWHLGIRLAPDWNLAYYLVTLFTVKLFWLLGLVAFYGSLAFTRLDRVRRLWLTVALGIGTLVLSWSATFNNHSLAASWVAIAFWFLLRARNKGRVLPNLFLSGLFFGLAGSSDVPTMAFPAAFGLYVLLDRRLRRGTWAYVVALLIAVAPALAVNYAISGSLVPVQIVPRYFDFPGSPWNAEHLTGTGVNSGSFLGRYTTGMLVGMRGFLVYNPLSLLALPLMVREFVRRRRFASEALVIFLMSVVIVGYYCLASNNYGGDAYSIRWFVTMLPLWMFFLYPLLEGKGAWRWVVLGAFLAVSVPIAVIGAWNPWSRADVNPVPLLSNLKMAPDLARSLWAAITHS</sequence>
<feature type="transmembrane region" description="Helical" evidence="2">
    <location>
        <begin position="435"/>
        <end position="453"/>
    </location>
</feature>
<feature type="transmembrane region" description="Helical" evidence="2">
    <location>
        <begin position="184"/>
        <end position="207"/>
    </location>
</feature>
<keyword evidence="2" id="KW-0812">Transmembrane</keyword>
<reference evidence="3 4" key="1">
    <citation type="submission" date="2019-10" db="EMBL/GenBank/DDBJ databases">
        <title>Genomic analysis of Raineyella sp. CBA3103.</title>
        <authorList>
            <person name="Roh S.W."/>
        </authorList>
    </citation>
    <scope>NUCLEOTIDE SEQUENCE [LARGE SCALE GENOMIC DNA]</scope>
    <source>
        <strain evidence="3 4">CBA3103</strain>
    </source>
</reference>
<feature type="transmembrane region" description="Helical" evidence="2">
    <location>
        <begin position="308"/>
        <end position="328"/>
    </location>
</feature>
<feature type="transmembrane region" description="Helical" evidence="2">
    <location>
        <begin position="90"/>
        <end position="108"/>
    </location>
</feature>
<feature type="transmembrane region" description="Helical" evidence="2">
    <location>
        <begin position="460"/>
        <end position="480"/>
    </location>
</feature>
<evidence type="ECO:0000256" key="1">
    <source>
        <dbReference type="SAM" id="MobiDB-lite"/>
    </source>
</evidence>
<keyword evidence="2" id="KW-0472">Membrane</keyword>
<feature type="transmembrane region" description="Helical" evidence="2">
    <location>
        <begin position="269"/>
        <end position="296"/>
    </location>
</feature>
<feature type="transmembrane region" description="Helical" evidence="2">
    <location>
        <begin position="403"/>
        <end position="423"/>
    </location>
</feature>
<accession>A0A5Q2FGY6</accession>
<feature type="transmembrane region" description="Helical" evidence="2">
    <location>
        <begin position="219"/>
        <end position="236"/>
    </location>
</feature>
<keyword evidence="4" id="KW-1185">Reference proteome</keyword>
<organism evidence="3 4">
    <name type="scientific">Raineyella fluvialis</name>
    <dbReference type="NCBI Taxonomy" id="2662261"/>
    <lineage>
        <taxon>Bacteria</taxon>
        <taxon>Bacillati</taxon>
        <taxon>Actinomycetota</taxon>
        <taxon>Actinomycetes</taxon>
        <taxon>Propionibacteriales</taxon>
        <taxon>Propionibacteriaceae</taxon>
        <taxon>Raineyella</taxon>
    </lineage>
</organism>
<feature type="region of interest" description="Disordered" evidence="1">
    <location>
        <begin position="1"/>
        <end position="85"/>
    </location>
</feature>
<evidence type="ECO:0000313" key="4">
    <source>
        <dbReference type="Proteomes" id="UP000386847"/>
    </source>
</evidence>
<dbReference type="EMBL" id="CP045725">
    <property type="protein sequence ID" value="QGF23576.1"/>
    <property type="molecule type" value="Genomic_DNA"/>
</dbReference>
<name>A0A5Q2FGY6_9ACTN</name>
<feature type="compositionally biased region" description="Basic and acidic residues" evidence="1">
    <location>
        <begin position="69"/>
        <end position="84"/>
    </location>
</feature>
<dbReference type="Proteomes" id="UP000386847">
    <property type="component" value="Chromosome"/>
</dbReference>
<evidence type="ECO:0000313" key="3">
    <source>
        <dbReference type="EMBL" id="QGF23576.1"/>
    </source>
</evidence>
<dbReference type="AlphaFoldDB" id="A0A5Q2FGY6"/>
<keyword evidence="2" id="KW-1133">Transmembrane helix</keyword>
<evidence type="ECO:0000256" key="2">
    <source>
        <dbReference type="SAM" id="Phobius"/>
    </source>
</evidence>